<dbReference type="AlphaFoldDB" id="A0A420ZCW5"/>
<reference evidence="3 4" key="1">
    <citation type="submission" date="2018-06" db="EMBL/GenBank/DDBJ databases">
        <title>Extensive metabolic versatility and redundancy in microbially diverse, dynamic hydrothermal sediments.</title>
        <authorList>
            <person name="Dombrowski N."/>
            <person name="Teske A."/>
            <person name="Baker B.J."/>
        </authorList>
    </citation>
    <scope>NUCLEOTIDE SEQUENCE [LARGE SCALE GENOMIC DNA]</scope>
    <source>
        <strain evidence="3">B79_G16</strain>
    </source>
</reference>
<keyword evidence="2" id="KW-0812">Transmembrane</keyword>
<dbReference type="EMBL" id="QMNG01000005">
    <property type="protein sequence ID" value="RLC37381.1"/>
    <property type="molecule type" value="Genomic_DNA"/>
</dbReference>
<feature type="transmembrane region" description="Helical" evidence="2">
    <location>
        <begin position="46"/>
        <end position="68"/>
    </location>
</feature>
<name>A0A420ZCW5_UNCK3</name>
<evidence type="ECO:0000313" key="4">
    <source>
        <dbReference type="Proteomes" id="UP000281261"/>
    </source>
</evidence>
<evidence type="ECO:0000256" key="1">
    <source>
        <dbReference type="SAM" id="MobiDB-lite"/>
    </source>
</evidence>
<dbReference type="SUPFAM" id="SSF54427">
    <property type="entry name" value="NTF2-like"/>
    <property type="match status" value="1"/>
</dbReference>
<dbReference type="Proteomes" id="UP000281261">
    <property type="component" value="Unassembled WGS sequence"/>
</dbReference>
<keyword evidence="2" id="KW-1133">Transmembrane helix</keyword>
<sequence>MEIEENISQEEMNEEGNNPSDIEGENLKIKEPKVPTPEPPKRKMGVMLTVFAAVIIVLIGGLASYYYYNFQSQGLASSKVLENVWDETVLVSIELTNAFEQIETFDDMATAGRDSFEAEVNDANRTIRDGIFDIRGQTGLNITASTFASKLNSFLDDYSKMLAELKRIVSRAEDIDSIDELDQLLIYGENMEKSYDDMLLVGNDYVQANLPRIIFNLPTNIKGLLEEKIREYGTQEEQDKAERQAAEQVVSQFAEAWRNRDSEGMLNYLTSGAKASDANKIAGLMEDSSDIDSFRILNTTIVNDTNIEIRSSLEKITPDNSNITEEWKFVLLKTNGSWLIDTWVQQ</sequence>
<accession>A0A420ZCW5</accession>
<evidence type="ECO:0000313" key="3">
    <source>
        <dbReference type="EMBL" id="RLC37381.1"/>
    </source>
</evidence>
<feature type="region of interest" description="Disordered" evidence="1">
    <location>
        <begin position="1"/>
        <end position="40"/>
    </location>
</feature>
<proteinExistence type="predicted"/>
<feature type="compositionally biased region" description="Acidic residues" evidence="1">
    <location>
        <begin position="1"/>
        <end position="14"/>
    </location>
</feature>
<organism evidence="3 4">
    <name type="scientific">candidate division Kazan bacterium</name>
    <dbReference type="NCBI Taxonomy" id="2202143"/>
    <lineage>
        <taxon>Bacteria</taxon>
        <taxon>Bacteria division Kazan-3B-28</taxon>
    </lineage>
</organism>
<evidence type="ECO:0000256" key="2">
    <source>
        <dbReference type="SAM" id="Phobius"/>
    </source>
</evidence>
<dbReference type="InterPro" id="IPR032710">
    <property type="entry name" value="NTF2-like_dom_sf"/>
</dbReference>
<keyword evidence="2" id="KW-0472">Membrane</keyword>
<protein>
    <submittedName>
        <fullName evidence="3">Uncharacterized protein</fullName>
    </submittedName>
</protein>
<gene>
    <name evidence="3" type="ORF">DRH29_02160</name>
</gene>
<comment type="caution">
    <text evidence="3">The sequence shown here is derived from an EMBL/GenBank/DDBJ whole genome shotgun (WGS) entry which is preliminary data.</text>
</comment>